<organism evidence="6 7">
    <name type="scientific">Pteropus alecto</name>
    <name type="common">Black flying fox</name>
    <dbReference type="NCBI Taxonomy" id="9402"/>
    <lineage>
        <taxon>Eukaryota</taxon>
        <taxon>Metazoa</taxon>
        <taxon>Chordata</taxon>
        <taxon>Craniata</taxon>
        <taxon>Vertebrata</taxon>
        <taxon>Euteleostomi</taxon>
        <taxon>Mammalia</taxon>
        <taxon>Eutheria</taxon>
        <taxon>Laurasiatheria</taxon>
        <taxon>Chiroptera</taxon>
        <taxon>Yinpterochiroptera</taxon>
        <taxon>Pteropodoidea</taxon>
        <taxon>Pteropodidae</taxon>
        <taxon>Pteropodinae</taxon>
        <taxon>Pteropus</taxon>
    </lineage>
</organism>
<dbReference type="GO" id="GO:0017154">
    <property type="term" value="F:semaphorin receptor activity"/>
    <property type="evidence" value="ECO:0007669"/>
    <property type="project" value="InterPro"/>
</dbReference>
<evidence type="ECO:0000256" key="3">
    <source>
        <dbReference type="ARBA" id="ARBA00023180"/>
    </source>
</evidence>
<keyword evidence="3" id="KW-0325">Glycoprotein</keyword>
<reference evidence="7" key="1">
    <citation type="journal article" date="2013" name="Science">
        <title>Comparative analysis of bat genomes provides insight into the evolution of flight and immunity.</title>
        <authorList>
            <person name="Zhang G."/>
            <person name="Cowled C."/>
            <person name="Shi Z."/>
            <person name="Huang Z."/>
            <person name="Bishop-Lilly K.A."/>
            <person name="Fang X."/>
            <person name="Wynne J.W."/>
            <person name="Xiong Z."/>
            <person name="Baker M.L."/>
            <person name="Zhao W."/>
            <person name="Tachedjian M."/>
            <person name="Zhu Y."/>
            <person name="Zhou P."/>
            <person name="Jiang X."/>
            <person name="Ng J."/>
            <person name="Yang L."/>
            <person name="Wu L."/>
            <person name="Xiao J."/>
            <person name="Feng Y."/>
            <person name="Chen Y."/>
            <person name="Sun X."/>
            <person name="Zhang Y."/>
            <person name="Marsh G.A."/>
            <person name="Crameri G."/>
            <person name="Broder C.C."/>
            <person name="Frey K.G."/>
            <person name="Wang L.F."/>
            <person name="Wang J."/>
        </authorList>
    </citation>
    <scope>NUCLEOTIDE SEQUENCE [LARGE SCALE GENOMIC DNA]</scope>
</reference>
<dbReference type="InterPro" id="IPR016201">
    <property type="entry name" value="PSI"/>
</dbReference>
<dbReference type="GO" id="GO:0005886">
    <property type="term" value="C:plasma membrane"/>
    <property type="evidence" value="ECO:0007669"/>
    <property type="project" value="TreeGrafter"/>
</dbReference>
<dbReference type="InterPro" id="IPR002165">
    <property type="entry name" value="Plexin_repeat"/>
</dbReference>
<accession>L5KQR1</accession>
<feature type="domain" description="PSI" evidence="4">
    <location>
        <begin position="20"/>
        <end position="74"/>
    </location>
</feature>
<feature type="domain" description="IPT/TIG" evidence="5">
    <location>
        <begin position="75"/>
        <end position="171"/>
    </location>
</feature>
<dbReference type="PANTHER" id="PTHR22625:SF35">
    <property type="entry name" value="PLEXIN-A1"/>
    <property type="match status" value="1"/>
</dbReference>
<comment type="subcellular location">
    <subcellularLocation>
        <location evidence="1">Membrane</location>
    </subcellularLocation>
</comment>
<dbReference type="InterPro" id="IPR014756">
    <property type="entry name" value="Ig_E-set"/>
</dbReference>
<dbReference type="Proteomes" id="UP000010552">
    <property type="component" value="Unassembled WGS sequence"/>
</dbReference>
<dbReference type="InterPro" id="IPR013783">
    <property type="entry name" value="Ig-like_fold"/>
</dbReference>
<dbReference type="FunFam" id="2.60.40.10:FF:000123">
    <property type="entry name" value="Plexin A1"/>
    <property type="match status" value="1"/>
</dbReference>
<name>L5KQR1_PTEAL</name>
<dbReference type="InParanoid" id="L5KQR1"/>
<evidence type="ECO:0000313" key="6">
    <source>
        <dbReference type="EMBL" id="ELK13083.1"/>
    </source>
</evidence>
<dbReference type="SUPFAM" id="SSF81296">
    <property type="entry name" value="E set domains"/>
    <property type="match status" value="1"/>
</dbReference>
<dbReference type="InterPro" id="IPR031148">
    <property type="entry name" value="Plexin"/>
</dbReference>
<dbReference type="Pfam" id="PF01437">
    <property type="entry name" value="PSI"/>
    <property type="match status" value="1"/>
</dbReference>
<dbReference type="STRING" id="9402.L5KQR1"/>
<evidence type="ECO:0000256" key="1">
    <source>
        <dbReference type="ARBA" id="ARBA00004370"/>
    </source>
</evidence>
<gene>
    <name evidence="6" type="ORF">PAL_GLEAN10003938</name>
</gene>
<evidence type="ECO:0000313" key="7">
    <source>
        <dbReference type="Proteomes" id="UP000010552"/>
    </source>
</evidence>
<dbReference type="Gene3D" id="2.60.40.10">
    <property type="entry name" value="Immunoglobulins"/>
    <property type="match status" value="1"/>
</dbReference>
<dbReference type="SMART" id="SM00429">
    <property type="entry name" value="IPT"/>
    <property type="match status" value="1"/>
</dbReference>
<dbReference type="EMBL" id="KB030631">
    <property type="protein sequence ID" value="ELK13083.1"/>
    <property type="molecule type" value="Genomic_DNA"/>
</dbReference>
<evidence type="ECO:0000259" key="4">
    <source>
        <dbReference type="SMART" id="SM00423"/>
    </source>
</evidence>
<dbReference type="GO" id="GO:0002116">
    <property type="term" value="C:semaphorin receptor complex"/>
    <property type="evidence" value="ECO:0007669"/>
    <property type="project" value="TreeGrafter"/>
</dbReference>
<dbReference type="Pfam" id="PF01833">
    <property type="entry name" value="TIG"/>
    <property type="match status" value="1"/>
</dbReference>
<proteinExistence type="predicted"/>
<dbReference type="SUPFAM" id="SSF103575">
    <property type="entry name" value="Plexin repeat"/>
    <property type="match status" value="1"/>
</dbReference>
<dbReference type="SMART" id="SM00423">
    <property type="entry name" value="PSI"/>
    <property type="match status" value="1"/>
</dbReference>
<evidence type="ECO:0000259" key="5">
    <source>
        <dbReference type="SMART" id="SM00429"/>
    </source>
</evidence>
<dbReference type="PANTHER" id="PTHR22625">
    <property type="entry name" value="PLEXIN"/>
    <property type="match status" value="1"/>
</dbReference>
<protein>
    <submittedName>
        <fullName evidence="6">Plexin-A1</fullName>
    </submittedName>
</protein>
<keyword evidence="2" id="KW-0472">Membrane</keyword>
<dbReference type="InterPro" id="IPR002909">
    <property type="entry name" value="IPT_dom"/>
</dbReference>
<dbReference type="Gene3D" id="3.30.1680.10">
    <property type="entry name" value="ligand-binding face of the semaphorins, domain 2"/>
    <property type="match status" value="1"/>
</dbReference>
<dbReference type="GO" id="GO:0030334">
    <property type="term" value="P:regulation of cell migration"/>
    <property type="evidence" value="ECO:0007669"/>
    <property type="project" value="TreeGrafter"/>
</dbReference>
<evidence type="ECO:0000256" key="2">
    <source>
        <dbReference type="ARBA" id="ARBA00023136"/>
    </source>
</evidence>
<sequence>MGCGRAELTVSPHPIAHLYKCPALRESCGLCLKADPRFECGWCVAERRCSLRPHCPADSPASWMHAHHGSSRCADPKILKLSPETGPRQGGTRLTIMGENLGLRFEDVRLGVRVGKVLCSPVESEYISAEQRNSREIRCLTPPGQSPGSAPIIININRAQLTNPEVKYNYTEDPTILKIDPEWSINRWGRPNLP</sequence>
<keyword evidence="7" id="KW-1185">Reference proteome</keyword>
<dbReference type="AlphaFoldDB" id="L5KQR1"/>